<dbReference type="EMBL" id="UINC01109651">
    <property type="protein sequence ID" value="SVC76607.1"/>
    <property type="molecule type" value="Genomic_DNA"/>
</dbReference>
<dbReference type="InterPro" id="IPR019546">
    <property type="entry name" value="TAT_signal_bac_arc"/>
</dbReference>
<dbReference type="AlphaFoldDB" id="A0A382PUR8"/>
<proteinExistence type="predicted"/>
<dbReference type="InterPro" id="IPR006311">
    <property type="entry name" value="TAT_signal"/>
</dbReference>
<sequence>MENTLTRNRRSFLQTAGAATLGAAAIPATASPRMSSESLVKKLYDSLNEKQRKAVAFPWDYENHNGLLRK</sequence>
<evidence type="ECO:0000313" key="1">
    <source>
        <dbReference type="EMBL" id="SVC76607.1"/>
    </source>
</evidence>
<reference evidence="1" key="1">
    <citation type="submission" date="2018-05" db="EMBL/GenBank/DDBJ databases">
        <authorList>
            <person name="Lanie J.A."/>
            <person name="Ng W.-L."/>
            <person name="Kazmierczak K.M."/>
            <person name="Andrzejewski T.M."/>
            <person name="Davidsen T.M."/>
            <person name="Wayne K.J."/>
            <person name="Tettelin H."/>
            <person name="Glass J.I."/>
            <person name="Rusch D."/>
            <person name="Podicherti R."/>
            <person name="Tsui H.-C.T."/>
            <person name="Winkler M.E."/>
        </authorList>
    </citation>
    <scope>NUCLEOTIDE SEQUENCE</scope>
</reference>
<name>A0A382PUR8_9ZZZZ</name>
<gene>
    <name evidence="1" type="ORF">METZ01_LOCUS329461</name>
</gene>
<protein>
    <submittedName>
        <fullName evidence="1">Uncharacterized protein</fullName>
    </submittedName>
</protein>
<dbReference type="NCBIfam" id="TIGR01409">
    <property type="entry name" value="TAT_signal_seq"/>
    <property type="match status" value="1"/>
</dbReference>
<feature type="non-terminal residue" evidence="1">
    <location>
        <position position="70"/>
    </location>
</feature>
<dbReference type="PROSITE" id="PS51318">
    <property type="entry name" value="TAT"/>
    <property type="match status" value="1"/>
</dbReference>
<accession>A0A382PUR8</accession>
<organism evidence="1">
    <name type="scientific">marine metagenome</name>
    <dbReference type="NCBI Taxonomy" id="408172"/>
    <lineage>
        <taxon>unclassified sequences</taxon>
        <taxon>metagenomes</taxon>
        <taxon>ecological metagenomes</taxon>
    </lineage>
</organism>